<dbReference type="EMBL" id="JAUSQL010000001">
    <property type="protein sequence ID" value="MDP9832518.1"/>
    <property type="molecule type" value="Genomic_DNA"/>
</dbReference>
<reference evidence="11 12" key="1">
    <citation type="submission" date="2023-07" db="EMBL/GenBank/DDBJ databases">
        <title>Sequencing the genomes of 1000 actinobacteria strains.</title>
        <authorList>
            <person name="Klenk H.-P."/>
        </authorList>
    </citation>
    <scope>NUCLEOTIDE SEQUENCE [LARGE SCALE GENOMIC DNA]</scope>
    <source>
        <strain evidence="11 12">DSM 19515</strain>
    </source>
</reference>
<evidence type="ECO:0000256" key="8">
    <source>
        <dbReference type="HAMAP-Rule" id="MF_00173"/>
    </source>
</evidence>
<evidence type="ECO:0000256" key="4">
    <source>
        <dbReference type="ARBA" id="ARBA00022491"/>
    </source>
</evidence>
<dbReference type="PRINTS" id="PR01467">
    <property type="entry name" value="ARGREPRESSOR"/>
</dbReference>
<dbReference type="PANTHER" id="PTHR34471:SF1">
    <property type="entry name" value="ARGININE REPRESSOR"/>
    <property type="match status" value="1"/>
</dbReference>
<keyword evidence="8" id="KW-0028">Amino-acid biosynthesis</keyword>
<dbReference type="SUPFAM" id="SSF55252">
    <property type="entry name" value="C-terminal domain of arginine repressor"/>
    <property type="match status" value="1"/>
</dbReference>
<keyword evidence="8" id="KW-0055">Arginine biosynthesis</keyword>
<evidence type="ECO:0000256" key="2">
    <source>
        <dbReference type="ARBA" id="ARBA00008316"/>
    </source>
</evidence>
<dbReference type="InterPro" id="IPR001669">
    <property type="entry name" value="Arg_repress"/>
</dbReference>
<feature type="domain" description="Arginine repressor C-terminal" evidence="10">
    <location>
        <begin position="91"/>
        <end position="155"/>
    </location>
</feature>
<evidence type="ECO:0000313" key="12">
    <source>
        <dbReference type="Proteomes" id="UP001230145"/>
    </source>
</evidence>
<evidence type="ECO:0000256" key="6">
    <source>
        <dbReference type="ARBA" id="ARBA00023125"/>
    </source>
</evidence>
<dbReference type="PANTHER" id="PTHR34471">
    <property type="entry name" value="ARGININE REPRESSOR"/>
    <property type="match status" value="1"/>
</dbReference>
<dbReference type="SUPFAM" id="SSF46785">
    <property type="entry name" value="Winged helix' DNA-binding domain"/>
    <property type="match status" value="1"/>
</dbReference>
<evidence type="ECO:0000259" key="9">
    <source>
        <dbReference type="Pfam" id="PF01316"/>
    </source>
</evidence>
<dbReference type="InterPro" id="IPR036388">
    <property type="entry name" value="WH-like_DNA-bd_sf"/>
</dbReference>
<organism evidence="11 12">
    <name type="scientific">Trueperella abortisuis</name>
    <dbReference type="NCBI Taxonomy" id="445930"/>
    <lineage>
        <taxon>Bacteria</taxon>
        <taxon>Bacillati</taxon>
        <taxon>Actinomycetota</taxon>
        <taxon>Actinomycetes</taxon>
        <taxon>Actinomycetales</taxon>
        <taxon>Actinomycetaceae</taxon>
        <taxon>Trueperella</taxon>
    </lineage>
</organism>
<keyword evidence="7 8" id="KW-0804">Transcription</keyword>
<dbReference type="Gene3D" id="1.10.10.10">
    <property type="entry name" value="Winged helix-like DNA-binding domain superfamily/Winged helix DNA-binding domain"/>
    <property type="match status" value="1"/>
</dbReference>
<evidence type="ECO:0000313" key="11">
    <source>
        <dbReference type="EMBL" id="MDP9832518.1"/>
    </source>
</evidence>
<evidence type="ECO:0000259" key="10">
    <source>
        <dbReference type="Pfam" id="PF02863"/>
    </source>
</evidence>
<dbReference type="InterPro" id="IPR020899">
    <property type="entry name" value="Arg_repress_C"/>
</dbReference>
<dbReference type="Gene3D" id="3.30.1360.40">
    <property type="match status" value="1"/>
</dbReference>
<dbReference type="Proteomes" id="UP001230145">
    <property type="component" value="Unassembled WGS sequence"/>
</dbReference>
<keyword evidence="4 8" id="KW-0678">Repressor</keyword>
<proteinExistence type="inferred from homology"/>
<comment type="pathway">
    <text evidence="8">Amino-acid biosynthesis; L-arginine biosynthesis [regulation].</text>
</comment>
<keyword evidence="6 8" id="KW-0238">DNA-binding</keyword>
<evidence type="ECO:0000256" key="3">
    <source>
        <dbReference type="ARBA" id="ARBA00022490"/>
    </source>
</evidence>
<dbReference type="HAMAP" id="MF_00173">
    <property type="entry name" value="Arg_repressor"/>
    <property type="match status" value="1"/>
</dbReference>
<sequence>MTGTMVTKAARLARITAIVESQPIGSQAELRALLADEGIVVTQATLSRDLDELQARKVPDGMGGRHYKVPSPGVEGESDAPAGFHLERWAREVMVSAKSAGNQIVLRTPPGAAQLLASALDRAVLDGVLGCIAGDDTVLVITESTKRADELLSRLIDIAHSSSNN</sequence>
<accession>A0ABT9PIJ8</accession>
<comment type="caution">
    <text evidence="11">The sequence shown here is derived from an EMBL/GenBank/DDBJ whole genome shotgun (WGS) entry which is preliminary data.</text>
</comment>
<evidence type="ECO:0000256" key="1">
    <source>
        <dbReference type="ARBA" id="ARBA00004496"/>
    </source>
</evidence>
<feature type="domain" description="Arginine repressor DNA-binding" evidence="9">
    <location>
        <begin position="6"/>
        <end position="71"/>
    </location>
</feature>
<dbReference type="Pfam" id="PF02863">
    <property type="entry name" value="Arg_repressor_C"/>
    <property type="match status" value="1"/>
</dbReference>
<evidence type="ECO:0000256" key="7">
    <source>
        <dbReference type="ARBA" id="ARBA00023163"/>
    </source>
</evidence>
<protein>
    <recommendedName>
        <fullName evidence="8">Arginine repressor</fullName>
    </recommendedName>
</protein>
<comment type="similarity">
    <text evidence="2 8">Belongs to the ArgR family.</text>
</comment>
<dbReference type="Pfam" id="PF01316">
    <property type="entry name" value="Arg_repressor"/>
    <property type="match status" value="1"/>
</dbReference>
<dbReference type="RefSeq" id="WP_270975421.1">
    <property type="nucleotide sequence ID" value="NZ_CP133407.1"/>
</dbReference>
<keyword evidence="5 8" id="KW-0805">Transcription regulation</keyword>
<comment type="subcellular location">
    <subcellularLocation>
        <location evidence="1 8">Cytoplasm</location>
    </subcellularLocation>
</comment>
<keyword evidence="3 8" id="KW-0963">Cytoplasm</keyword>
<name>A0ABT9PIJ8_9ACTO</name>
<evidence type="ECO:0000256" key="5">
    <source>
        <dbReference type="ARBA" id="ARBA00023015"/>
    </source>
</evidence>
<dbReference type="InterPro" id="IPR020900">
    <property type="entry name" value="Arg_repress_DNA-bd"/>
</dbReference>
<dbReference type="InterPro" id="IPR036251">
    <property type="entry name" value="Arg_repress_C_sf"/>
</dbReference>
<comment type="function">
    <text evidence="8">Regulates arginine biosynthesis genes.</text>
</comment>
<gene>
    <name evidence="8" type="primary">argR</name>
    <name evidence="11" type="ORF">J2S45_001197</name>
</gene>
<dbReference type="InterPro" id="IPR036390">
    <property type="entry name" value="WH_DNA-bd_sf"/>
</dbReference>
<keyword evidence="12" id="KW-1185">Reference proteome</keyword>